<gene>
    <name evidence="1" type="ORF">GH714_004708</name>
</gene>
<protein>
    <submittedName>
        <fullName evidence="1">Uncharacterized protein</fullName>
    </submittedName>
</protein>
<evidence type="ECO:0000313" key="1">
    <source>
        <dbReference type="EMBL" id="KAF2318303.1"/>
    </source>
</evidence>
<sequence>MMDFSRRHHYAISEIQKAFKHFSARDMPTGTLSCTPEFSEWSCLELSITKKAKSTVTPSGVNIHMPLSSAKANTPPRDLLALSGICFQSAFRLSELSTFESPLARLDLSFLSCSIVTSPSLDLVPDPAGVHKAQQKLCHLLTLSLDRLSFDELAHVDSFIFYFLFYFFSDSFM</sequence>
<dbReference type="EMBL" id="JAAGAX010000003">
    <property type="protein sequence ID" value="KAF2318303.1"/>
    <property type="molecule type" value="Genomic_DNA"/>
</dbReference>
<dbReference type="AlphaFoldDB" id="A0A6A6N1H0"/>
<accession>A0A6A6N1H0</accession>
<proteinExistence type="predicted"/>
<reference evidence="1 2" key="1">
    <citation type="journal article" date="2020" name="Mol. Plant">
        <title>The Chromosome-Based Rubber Tree Genome Provides New Insights into Spurge Genome Evolution and Rubber Biosynthesis.</title>
        <authorList>
            <person name="Liu J."/>
            <person name="Shi C."/>
            <person name="Shi C.C."/>
            <person name="Li W."/>
            <person name="Zhang Q.J."/>
            <person name="Zhang Y."/>
            <person name="Li K."/>
            <person name="Lu H.F."/>
            <person name="Shi C."/>
            <person name="Zhu S.T."/>
            <person name="Xiao Z.Y."/>
            <person name="Nan H."/>
            <person name="Yue Y."/>
            <person name="Zhu X.G."/>
            <person name="Wu Y."/>
            <person name="Hong X.N."/>
            <person name="Fan G.Y."/>
            <person name="Tong Y."/>
            <person name="Zhang D."/>
            <person name="Mao C.L."/>
            <person name="Liu Y.L."/>
            <person name="Hao S.J."/>
            <person name="Liu W.Q."/>
            <person name="Lv M.Q."/>
            <person name="Zhang H.B."/>
            <person name="Liu Y."/>
            <person name="Hu-Tang G.R."/>
            <person name="Wang J.P."/>
            <person name="Wang J.H."/>
            <person name="Sun Y.H."/>
            <person name="Ni S.B."/>
            <person name="Chen W.B."/>
            <person name="Zhang X.C."/>
            <person name="Jiao Y.N."/>
            <person name="Eichler E.E."/>
            <person name="Li G.H."/>
            <person name="Liu X."/>
            <person name="Gao L.Z."/>
        </authorList>
    </citation>
    <scope>NUCLEOTIDE SEQUENCE [LARGE SCALE GENOMIC DNA]</scope>
    <source>
        <strain evidence="2">cv. GT1</strain>
        <tissue evidence="1">Leaf</tissue>
    </source>
</reference>
<dbReference type="Proteomes" id="UP000467840">
    <property type="component" value="Chromosome 10"/>
</dbReference>
<keyword evidence="2" id="KW-1185">Reference proteome</keyword>
<name>A0A6A6N1H0_HEVBR</name>
<comment type="caution">
    <text evidence="1">The sequence shown here is derived from an EMBL/GenBank/DDBJ whole genome shotgun (WGS) entry which is preliminary data.</text>
</comment>
<evidence type="ECO:0000313" key="2">
    <source>
        <dbReference type="Proteomes" id="UP000467840"/>
    </source>
</evidence>
<organism evidence="1 2">
    <name type="scientific">Hevea brasiliensis</name>
    <name type="common">Para rubber tree</name>
    <name type="synonym">Siphonia brasiliensis</name>
    <dbReference type="NCBI Taxonomy" id="3981"/>
    <lineage>
        <taxon>Eukaryota</taxon>
        <taxon>Viridiplantae</taxon>
        <taxon>Streptophyta</taxon>
        <taxon>Embryophyta</taxon>
        <taxon>Tracheophyta</taxon>
        <taxon>Spermatophyta</taxon>
        <taxon>Magnoliopsida</taxon>
        <taxon>eudicotyledons</taxon>
        <taxon>Gunneridae</taxon>
        <taxon>Pentapetalae</taxon>
        <taxon>rosids</taxon>
        <taxon>fabids</taxon>
        <taxon>Malpighiales</taxon>
        <taxon>Euphorbiaceae</taxon>
        <taxon>Crotonoideae</taxon>
        <taxon>Micrandreae</taxon>
        <taxon>Hevea</taxon>
    </lineage>
</organism>